<dbReference type="AlphaFoldDB" id="A0A6C0LJG8"/>
<organism evidence="2">
    <name type="scientific">viral metagenome</name>
    <dbReference type="NCBI Taxonomy" id="1070528"/>
    <lineage>
        <taxon>unclassified sequences</taxon>
        <taxon>metagenomes</taxon>
        <taxon>organismal metagenomes</taxon>
    </lineage>
</organism>
<dbReference type="PROSITE" id="PS51522">
    <property type="entry name" value="ZF_NANOS"/>
    <property type="match status" value="1"/>
</dbReference>
<dbReference type="EMBL" id="MN740523">
    <property type="protein sequence ID" value="QHU31059.1"/>
    <property type="molecule type" value="Genomic_DNA"/>
</dbReference>
<feature type="domain" description="Nanos-type" evidence="1">
    <location>
        <begin position="14"/>
        <end position="68"/>
    </location>
</feature>
<dbReference type="Pfam" id="PF05741">
    <property type="entry name" value="zf-nanos"/>
    <property type="match status" value="1"/>
</dbReference>
<protein>
    <recommendedName>
        <fullName evidence="1">Nanos-type domain-containing protein</fullName>
    </recommendedName>
</protein>
<dbReference type="InterPro" id="IPR038129">
    <property type="entry name" value="Nanos_sf"/>
</dbReference>
<proteinExistence type="predicted"/>
<sequence>MSQRTNTKQQVKPFCKVCFDAGKSEVEYTSHFVKSEPGLKGIVVCPTLLSQPCTYCYTKGHTVSYCTVLKKDKKLKADQARSARARQFVDETAKKPVNKNRSNVFNMLVEESDDEEECAPVVKPVEEYPSLTSANKARSSTVAPTMPHSYAAMAATAATAATATATAAVAIAVPIEAAKQTMVARKIVVERRSWADWTDSDDDEDDDE</sequence>
<evidence type="ECO:0000259" key="1">
    <source>
        <dbReference type="PROSITE" id="PS51522"/>
    </source>
</evidence>
<dbReference type="Gene3D" id="4.10.60.30">
    <property type="entry name" value="Nanos, RNA-binding domain"/>
    <property type="match status" value="1"/>
</dbReference>
<name>A0A6C0LJG8_9ZZZZ</name>
<evidence type="ECO:0000313" key="2">
    <source>
        <dbReference type="EMBL" id="QHU31059.1"/>
    </source>
</evidence>
<reference evidence="2" key="1">
    <citation type="journal article" date="2020" name="Nature">
        <title>Giant virus diversity and host interactions through global metagenomics.</title>
        <authorList>
            <person name="Schulz F."/>
            <person name="Roux S."/>
            <person name="Paez-Espino D."/>
            <person name="Jungbluth S."/>
            <person name="Walsh D.A."/>
            <person name="Denef V.J."/>
            <person name="McMahon K.D."/>
            <person name="Konstantinidis K.T."/>
            <person name="Eloe-Fadrosh E.A."/>
            <person name="Kyrpides N.C."/>
            <person name="Woyke T."/>
        </authorList>
    </citation>
    <scope>NUCLEOTIDE SEQUENCE</scope>
    <source>
        <strain evidence="2">GVMAG-M-3300027892-73</strain>
    </source>
</reference>
<dbReference type="InterPro" id="IPR024161">
    <property type="entry name" value="Znf_nanos-typ"/>
</dbReference>
<accession>A0A6C0LJG8</accession>